<evidence type="ECO:0000313" key="1">
    <source>
        <dbReference type="EMBL" id="RKF84317.1"/>
    </source>
</evidence>
<accession>A0A420JC52</accession>
<proteinExistence type="predicted"/>
<protein>
    <submittedName>
        <fullName evidence="1">Uncharacterized protein</fullName>
    </submittedName>
</protein>
<organism evidence="1 2">
    <name type="scientific">Golovinomyces cichoracearum</name>
    <dbReference type="NCBI Taxonomy" id="62708"/>
    <lineage>
        <taxon>Eukaryota</taxon>
        <taxon>Fungi</taxon>
        <taxon>Dikarya</taxon>
        <taxon>Ascomycota</taxon>
        <taxon>Pezizomycotina</taxon>
        <taxon>Leotiomycetes</taxon>
        <taxon>Erysiphales</taxon>
        <taxon>Erysiphaceae</taxon>
        <taxon>Golovinomyces</taxon>
    </lineage>
</organism>
<dbReference type="Proteomes" id="UP000285326">
    <property type="component" value="Unassembled WGS sequence"/>
</dbReference>
<name>A0A420JC52_9PEZI</name>
<evidence type="ECO:0000313" key="2">
    <source>
        <dbReference type="Proteomes" id="UP000285326"/>
    </source>
</evidence>
<dbReference type="AlphaFoldDB" id="A0A420JC52"/>
<sequence length="87" mass="10160">MEHSVPGKVKAILSGHDSHSIWKKQLEAEAESLPGFWRHFKGKATVWPDLERKSDEKQDEWDAILERREELQNAYVVHRGQAKKKIL</sequence>
<feature type="non-terminal residue" evidence="1">
    <location>
        <position position="87"/>
    </location>
</feature>
<reference evidence="1 2" key="1">
    <citation type="journal article" date="2018" name="BMC Genomics">
        <title>Comparative genome analyses reveal sequence features reflecting distinct modes of host-adaptation between dicot and monocot powdery mildew.</title>
        <authorList>
            <person name="Wu Y."/>
            <person name="Ma X."/>
            <person name="Pan Z."/>
            <person name="Kale S.D."/>
            <person name="Song Y."/>
            <person name="King H."/>
            <person name="Zhang Q."/>
            <person name="Presley C."/>
            <person name="Deng X."/>
            <person name="Wei C.I."/>
            <person name="Xiao S."/>
        </authorList>
    </citation>
    <scope>NUCLEOTIDE SEQUENCE [LARGE SCALE GENOMIC DNA]</scope>
    <source>
        <strain evidence="1">UMSG1</strain>
    </source>
</reference>
<gene>
    <name evidence="1" type="ORF">GcM1_117003</name>
</gene>
<dbReference type="EMBL" id="MCBS01011753">
    <property type="protein sequence ID" value="RKF84317.1"/>
    <property type="molecule type" value="Genomic_DNA"/>
</dbReference>
<comment type="caution">
    <text evidence="1">The sequence shown here is derived from an EMBL/GenBank/DDBJ whole genome shotgun (WGS) entry which is preliminary data.</text>
</comment>